<gene>
    <name evidence="2" type="ORF">SCUD_LOCUS18892</name>
</gene>
<proteinExistence type="predicted"/>
<dbReference type="Gene3D" id="1.25.40.530">
    <property type="entry name" value="MyTH4 domain"/>
    <property type="match status" value="1"/>
</dbReference>
<keyword evidence="3" id="KW-1185">Reference proteome</keyword>
<dbReference type="GO" id="GO:0005856">
    <property type="term" value="C:cytoskeleton"/>
    <property type="evidence" value="ECO:0007669"/>
    <property type="project" value="InterPro"/>
</dbReference>
<accession>A0A183KUZ9</accession>
<dbReference type="InterPro" id="IPR038185">
    <property type="entry name" value="MyTH4_dom_sf"/>
</dbReference>
<dbReference type="STRING" id="6186.A0A183KUZ9"/>
<dbReference type="WBParaSite" id="SCUD_0001889501-mRNA-1">
    <property type="protein sequence ID" value="SCUD_0001889501-mRNA-1"/>
    <property type="gene ID" value="SCUD_0001889501"/>
</dbReference>
<organism evidence="4">
    <name type="scientific">Schistosoma curassoni</name>
    <dbReference type="NCBI Taxonomy" id="6186"/>
    <lineage>
        <taxon>Eukaryota</taxon>
        <taxon>Metazoa</taxon>
        <taxon>Spiralia</taxon>
        <taxon>Lophotrochozoa</taxon>
        <taxon>Platyhelminthes</taxon>
        <taxon>Trematoda</taxon>
        <taxon>Digenea</taxon>
        <taxon>Strigeidida</taxon>
        <taxon>Schistosomatoidea</taxon>
        <taxon>Schistosomatidae</taxon>
        <taxon>Schistosoma</taxon>
    </lineage>
</organism>
<reference evidence="2 3" key="2">
    <citation type="submission" date="2018-11" db="EMBL/GenBank/DDBJ databases">
        <authorList>
            <consortium name="Pathogen Informatics"/>
        </authorList>
    </citation>
    <scope>NUCLEOTIDE SEQUENCE [LARGE SCALE GENOMIC DNA]</scope>
    <source>
        <strain evidence="2">Dakar</strain>
        <strain evidence="3">Dakar, Senegal</strain>
    </source>
</reference>
<dbReference type="InterPro" id="IPR000857">
    <property type="entry name" value="MyTH4_dom"/>
</dbReference>
<evidence type="ECO:0000259" key="1">
    <source>
        <dbReference type="PROSITE" id="PS51016"/>
    </source>
</evidence>
<dbReference type="EMBL" id="UZAK01041682">
    <property type="protein sequence ID" value="VDP67357.1"/>
    <property type="molecule type" value="Genomic_DNA"/>
</dbReference>
<evidence type="ECO:0000313" key="4">
    <source>
        <dbReference type="WBParaSite" id="SCUD_0001889501-mRNA-1"/>
    </source>
</evidence>
<evidence type="ECO:0000313" key="3">
    <source>
        <dbReference type="Proteomes" id="UP000279833"/>
    </source>
</evidence>
<protein>
    <submittedName>
        <fullName evidence="4">MyTH4 domain-containing protein</fullName>
    </submittedName>
</protein>
<dbReference type="Pfam" id="PF00784">
    <property type="entry name" value="MyTH4"/>
    <property type="match status" value="1"/>
</dbReference>
<dbReference type="Proteomes" id="UP000279833">
    <property type="component" value="Unassembled WGS sequence"/>
</dbReference>
<sequence length="45" mass="5047">MGDRKARLSLPDYGSIIIHRALSSVNLRDELYAQLCKQTTSNPDV</sequence>
<dbReference type="PROSITE" id="PS51016">
    <property type="entry name" value="MYTH4"/>
    <property type="match status" value="1"/>
</dbReference>
<reference evidence="4" key="1">
    <citation type="submission" date="2016-06" db="UniProtKB">
        <authorList>
            <consortium name="WormBaseParasite"/>
        </authorList>
    </citation>
    <scope>IDENTIFICATION</scope>
</reference>
<evidence type="ECO:0000313" key="2">
    <source>
        <dbReference type="EMBL" id="VDP67357.1"/>
    </source>
</evidence>
<name>A0A183KUZ9_9TREM</name>
<dbReference type="AlphaFoldDB" id="A0A183KUZ9"/>
<feature type="domain" description="MyTH4" evidence="1">
    <location>
        <begin position="1"/>
        <end position="45"/>
    </location>
</feature>